<evidence type="ECO:0000256" key="4">
    <source>
        <dbReference type="ARBA" id="ARBA00022679"/>
    </source>
</evidence>
<dbReference type="OrthoDB" id="9764438at2"/>
<dbReference type="InterPro" id="IPR001789">
    <property type="entry name" value="Sig_transdc_resp-reg_receiver"/>
</dbReference>
<organism evidence="10 11">
    <name type="scientific">Hahella chejuensis (strain KCTC 2396)</name>
    <dbReference type="NCBI Taxonomy" id="349521"/>
    <lineage>
        <taxon>Bacteria</taxon>
        <taxon>Pseudomonadati</taxon>
        <taxon>Pseudomonadota</taxon>
        <taxon>Gammaproteobacteria</taxon>
        <taxon>Oceanospirillales</taxon>
        <taxon>Hahellaceae</taxon>
        <taxon>Hahella</taxon>
    </lineage>
</organism>
<keyword evidence="7" id="KW-1133">Transmembrane helix</keyword>
<dbReference type="KEGG" id="hch:HCH_05088"/>
<dbReference type="SUPFAM" id="SSF47384">
    <property type="entry name" value="Homodimeric domain of signal transducing histidine kinase"/>
    <property type="match status" value="1"/>
</dbReference>
<dbReference type="EC" id="2.7.13.3" evidence="2"/>
<dbReference type="PANTHER" id="PTHR43047">
    <property type="entry name" value="TWO-COMPONENT HISTIDINE PROTEIN KINASE"/>
    <property type="match status" value="1"/>
</dbReference>
<feature type="transmembrane region" description="Helical" evidence="7">
    <location>
        <begin position="131"/>
        <end position="162"/>
    </location>
</feature>
<evidence type="ECO:0000313" key="11">
    <source>
        <dbReference type="Proteomes" id="UP000000238"/>
    </source>
</evidence>
<dbReference type="Gene3D" id="3.30.565.10">
    <property type="entry name" value="Histidine kinase-like ATPase, C-terminal domain"/>
    <property type="match status" value="1"/>
</dbReference>
<dbReference type="GO" id="GO:0009927">
    <property type="term" value="F:histidine phosphotransfer kinase activity"/>
    <property type="evidence" value="ECO:0007669"/>
    <property type="project" value="TreeGrafter"/>
</dbReference>
<comment type="catalytic activity">
    <reaction evidence="1">
        <text>ATP + protein L-histidine = ADP + protein N-phospho-L-histidine.</text>
        <dbReference type="EC" id="2.7.13.3"/>
    </reaction>
</comment>
<dbReference type="GO" id="GO:0005886">
    <property type="term" value="C:plasma membrane"/>
    <property type="evidence" value="ECO:0007669"/>
    <property type="project" value="TreeGrafter"/>
</dbReference>
<feature type="modified residue" description="4-aspartylphosphate" evidence="6">
    <location>
        <position position="516"/>
    </location>
</feature>
<evidence type="ECO:0000259" key="8">
    <source>
        <dbReference type="PROSITE" id="PS50109"/>
    </source>
</evidence>
<feature type="transmembrane region" description="Helical" evidence="7">
    <location>
        <begin position="68"/>
        <end position="88"/>
    </location>
</feature>
<dbReference type="HOGENOM" id="CLU_000445_114_75_6"/>
<dbReference type="InterPro" id="IPR036097">
    <property type="entry name" value="HisK_dim/P_sf"/>
</dbReference>
<dbReference type="EMBL" id="CP000155">
    <property type="protein sequence ID" value="ABC31769.1"/>
    <property type="molecule type" value="Genomic_DNA"/>
</dbReference>
<feature type="transmembrane region" description="Helical" evidence="7">
    <location>
        <begin position="174"/>
        <end position="194"/>
    </location>
</feature>
<gene>
    <name evidence="10" type="ordered locus">HCH_05088</name>
</gene>
<evidence type="ECO:0000259" key="9">
    <source>
        <dbReference type="PROSITE" id="PS50110"/>
    </source>
</evidence>
<dbReference type="InterPro" id="IPR005467">
    <property type="entry name" value="His_kinase_dom"/>
</dbReference>
<dbReference type="AlphaFoldDB" id="Q2SC55"/>
<dbReference type="InterPro" id="IPR004358">
    <property type="entry name" value="Sig_transdc_His_kin-like_C"/>
</dbReference>
<keyword evidence="4" id="KW-0808">Transferase</keyword>
<dbReference type="CDD" id="cd00075">
    <property type="entry name" value="HATPase"/>
    <property type="match status" value="1"/>
</dbReference>
<dbReference type="RefSeq" id="WP_011398834.1">
    <property type="nucleotide sequence ID" value="NC_007645.1"/>
</dbReference>
<dbReference type="InterPro" id="IPR003661">
    <property type="entry name" value="HisK_dim/P_dom"/>
</dbReference>
<feature type="domain" description="Histidine kinase" evidence="8">
    <location>
        <begin position="229"/>
        <end position="446"/>
    </location>
</feature>
<dbReference type="eggNOG" id="COG2205">
    <property type="taxonomic scope" value="Bacteria"/>
</dbReference>
<keyword evidence="11" id="KW-1185">Reference proteome</keyword>
<dbReference type="SMART" id="SM00387">
    <property type="entry name" value="HATPase_c"/>
    <property type="match status" value="1"/>
</dbReference>
<feature type="transmembrane region" description="Helical" evidence="7">
    <location>
        <begin position="37"/>
        <end position="56"/>
    </location>
</feature>
<dbReference type="InterPro" id="IPR011006">
    <property type="entry name" value="CheY-like_superfamily"/>
</dbReference>
<keyword evidence="5 10" id="KW-0418">Kinase</keyword>
<keyword evidence="7" id="KW-0812">Transmembrane</keyword>
<feature type="transmembrane region" description="Helical" evidence="7">
    <location>
        <begin position="100"/>
        <end position="119"/>
    </location>
</feature>
<keyword evidence="3 6" id="KW-0597">Phosphoprotein</keyword>
<dbReference type="SUPFAM" id="SSF52172">
    <property type="entry name" value="CheY-like"/>
    <property type="match status" value="1"/>
</dbReference>
<dbReference type="eggNOG" id="COG4566">
    <property type="taxonomic scope" value="Bacteria"/>
</dbReference>
<dbReference type="CDD" id="cd00082">
    <property type="entry name" value="HisKA"/>
    <property type="match status" value="1"/>
</dbReference>
<feature type="domain" description="Response regulatory" evidence="9">
    <location>
        <begin position="467"/>
        <end position="582"/>
    </location>
</feature>
<dbReference type="STRING" id="349521.HCH_05088"/>
<evidence type="ECO:0000256" key="5">
    <source>
        <dbReference type="ARBA" id="ARBA00022777"/>
    </source>
</evidence>
<dbReference type="Gene3D" id="3.40.50.2300">
    <property type="match status" value="1"/>
</dbReference>
<dbReference type="PROSITE" id="PS50109">
    <property type="entry name" value="HIS_KIN"/>
    <property type="match status" value="1"/>
</dbReference>
<evidence type="ECO:0000313" key="10">
    <source>
        <dbReference type="EMBL" id="ABC31769.1"/>
    </source>
</evidence>
<dbReference type="Gene3D" id="1.10.287.130">
    <property type="match status" value="1"/>
</dbReference>
<accession>Q2SC55</accession>
<dbReference type="PANTHER" id="PTHR43047:SF9">
    <property type="entry name" value="HISTIDINE KINASE"/>
    <property type="match status" value="1"/>
</dbReference>
<dbReference type="Proteomes" id="UP000000238">
    <property type="component" value="Chromosome"/>
</dbReference>
<dbReference type="InterPro" id="IPR003594">
    <property type="entry name" value="HATPase_dom"/>
</dbReference>
<evidence type="ECO:0000256" key="7">
    <source>
        <dbReference type="SAM" id="Phobius"/>
    </source>
</evidence>
<dbReference type="Pfam" id="PF00512">
    <property type="entry name" value="HisKA"/>
    <property type="match status" value="1"/>
</dbReference>
<dbReference type="SMART" id="SM00448">
    <property type="entry name" value="REC"/>
    <property type="match status" value="1"/>
</dbReference>
<evidence type="ECO:0000256" key="2">
    <source>
        <dbReference type="ARBA" id="ARBA00012438"/>
    </source>
</evidence>
<reference evidence="10 11" key="1">
    <citation type="journal article" date="2005" name="Nucleic Acids Res.">
        <title>Genomic blueprint of Hahella chejuensis, a marine microbe producing an algicidal agent.</title>
        <authorList>
            <person name="Jeong H."/>
            <person name="Yim J.H."/>
            <person name="Lee C."/>
            <person name="Choi S.-H."/>
            <person name="Park Y.K."/>
            <person name="Yoon S.H."/>
            <person name="Hur C.-G."/>
            <person name="Kang H.-Y."/>
            <person name="Kim D."/>
            <person name="Lee H.H."/>
            <person name="Park K.H."/>
            <person name="Park S.-H."/>
            <person name="Park H.-S."/>
            <person name="Lee H.K."/>
            <person name="Oh T.K."/>
            <person name="Kim J.F."/>
        </authorList>
    </citation>
    <scope>NUCLEOTIDE SEQUENCE [LARGE SCALE GENOMIC DNA]</scope>
    <source>
        <strain evidence="10 11">KCTC 2396</strain>
    </source>
</reference>
<protein>
    <recommendedName>
        <fullName evidence="2">histidine kinase</fullName>
        <ecNumber evidence="2">2.7.13.3</ecNumber>
    </recommendedName>
</protein>
<evidence type="ECO:0000256" key="6">
    <source>
        <dbReference type="PROSITE-ProRule" id="PRU00169"/>
    </source>
</evidence>
<dbReference type="PRINTS" id="PR00344">
    <property type="entry name" value="BCTRLSENSOR"/>
</dbReference>
<sequence length="592" mass="66026">MDEKLIQQELQRGFKWLKFAPPVEEAYRAFHNQRVQARLPLVHATALAFIIIYSALDYYLFPQQIASWTIPIRLFLVCPIIALALYAGMHSWPRRWFMPLYNGTYALGGLSVVAIIWIAHSQNVMVPYDGLFLVLIYGYFLMAIPFYVATMISTLIYGLYLLVELDVGMDKTTLGFNAFFLFGANLIGAVGSYIQEHAQRTLFLNLQLVKIAQRGAERANRSKTRFLAAASHDLRQPLNAMSMLAESLSAKMDRNSEEGIIVGKLRRSLSQLSDLFKSLLDMSQLSMGVVKPNPRHFYLHELVRRVAMEFDAIDIPSSRPERIETECDEELVAYSDPILLERMLRNLITNALQHADAKAIRVNCRRLNNVLEIHVVDDGVGIPSRDIKRIFKEFQQGGDEEGRPRTGIGLGLAIVRQLAGLLGGALTVKSSPGAGADFSFTIACGRANLVAPQPEAYPETRTLGGMSVWLVEDDQPSREAMRQLLDAWGVQVEAFADARTAMGRLHDETPDMILSDYRLGGAISGLDVVLSLRRQSGRDIPAVIISADVEMLQVEAGRYPSIIFVAKPVTPARLYLILSRESARAVVENAAE</sequence>
<name>Q2SC55_HAHCH</name>
<evidence type="ECO:0000256" key="3">
    <source>
        <dbReference type="ARBA" id="ARBA00022553"/>
    </source>
</evidence>
<dbReference type="Pfam" id="PF02518">
    <property type="entry name" value="HATPase_c"/>
    <property type="match status" value="1"/>
</dbReference>
<evidence type="ECO:0000256" key="1">
    <source>
        <dbReference type="ARBA" id="ARBA00000085"/>
    </source>
</evidence>
<dbReference type="SUPFAM" id="SSF55874">
    <property type="entry name" value="ATPase domain of HSP90 chaperone/DNA topoisomerase II/histidine kinase"/>
    <property type="match status" value="1"/>
</dbReference>
<dbReference type="GO" id="GO:0000155">
    <property type="term" value="F:phosphorelay sensor kinase activity"/>
    <property type="evidence" value="ECO:0007669"/>
    <property type="project" value="InterPro"/>
</dbReference>
<dbReference type="SMART" id="SM00388">
    <property type="entry name" value="HisKA"/>
    <property type="match status" value="1"/>
</dbReference>
<dbReference type="Pfam" id="PF00072">
    <property type="entry name" value="Response_reg"/>
    <property type="match status" value="1"/>
</dbReference>
<proteinExistence type="predicted"/>
<dbReference type="InterPro" id="IPR036890">
    <property type="entry name" value="HATPase_C_sf"/>
</dbReference>
<keyword evidence="7" id="KW-0472">Membrane</keyword>
<dbReference type="PROSITE" id="PS50110">
    <property type="entry name" value="RESPONSE_REGULATORY"/>
    <property type="match status" value="1"/>
</dbReference>